<dbReference type="InterPro" id="IPR042047">
    <property type="entry name" value="SleB_dom1"/>
</dbReference>
<evidence type="ECO:0000313" key="2">
    <source>
        <dbReference type="EMBL" id="PJC24061.1"/>
    </source>
</evidence>
<dbReference type="Gene3D" id="1.10.10.2520">
    <property type="entry name" value="Cell wall hydrolase SleB, domain 1"/>
    <property type="match status" value="1"/>
</dbReference>
<dbReference type="EMBL" id="PFSJ01000003">
    <property type="protein sequence ID" value="PJC24061.1"/>
    <property type="molecule type" value="Genomic_DNA"/>
</dbReference>
<feature type="domain" description="Cell wall hydrolase SleB" evidence="1">
    <location>
        <begin position="307"/>
        <end position="414"/>
    </location>
</feature>
<dbReference type="Proteomes" id="UP000229756">
    <property type="component" value="Unassembled WGS sequence"/>
</dbReference>
<dbReference type="GO" id="GO:0016787">
    <property type="term" value="F:hydrolase activity"/>
    <property type="evidence" value="ECO:0007669"/>
    <property type="project" value="InterPro"/>
</dbReference>
<evidence type="ECO:0000313" key="3">
    <source>
        <dbReference type="Proteomes" id="UP000229756"/>
    </source>
</evidence>
<accession>A0A2M8EMX1</accession>
<name>A0A2M8EMX1_UNCKA</name>
<sequence length="419" mass="48529">MVRVHDRPPIPFFESRFFLCYIEKMKSVVYEMFHKTVNKPFDYEFATSEDGLYMIEVSARARGEKQISSSSTDDDDLMVEIDTRKFPLLTNPQRYSDSPVSFSGGELHGTKKTVVFLLGFGSGKHKLTFIPDNEPTLEVLKITYVGYRLQDISLGLTDEAEDSDRRPWLTVAMVDLSVKEIRLTIKAERRFRDSDDVKIIIDDLVVRNSRNVFRNLWYWIGGLMNGDVEELKFETSLNEGLHYIELFADRKPSLKTFYIDFGMQVKRKSSVYDPVWTGDFTDDDNQLLLARAIYGEARNTSLSDKVRLAIGWSIRNRVDNPKWWGDSYLSVITKPWQYSAFNNSDSNRKYVENPFVSDNKIDKLAWFNCYEIAGNVIKGEVKDPTNGSNHYYDESITAPDWANDNNFKLKIGPIFFHKL</sequence>
<dbReference type="AlphaFoldDB" id="A0A2M8EMX1"/>
<comment type="caution">
    <text evidence="2">The sequence shown here is derived from an EMBL/GenBank/DDBJ whole genome shotgun (WGS) entry which is preliminary data.</text>
</comment>
<organism evidence="2 3">
    <name type="scientific">candidate division WWE3 bacterium CG_4_9_14_0_2_um_filter_35_11</name>
    <dbReference type="NCBI Taxonomy" id="1975077"/>
    <lineage>
        <taxon>Bacteria</taxon>
        <taxon>Katanobacteria</taxon>
    </lineage>
</organism>
<evidence type="ECO:0000259" key="1">
    <source>
        <dbReference type="Pfam" id="PF07486"/>
    </source>
</evidence>
<dbReference type="Pfam" id="PF07486">
    <property type="entry name" value="Hydrolase_2"/>
    <property type="match status" value="1"/>
</dbReference>
<proteinExistence type="predicted"/>
<reference evidence="3" key="1">
    <citation type="submission" date="2017-09" db="EMBL/GenBank/DDBJ databases">
        <title>Depth-based differentiation of microbial function through sediment-hosted aquifers and enrichment of novel symbionts in the deep terrestrial subsurface.</title>
        <authorList>
            <person name="Probst A.J."/>
            <person name="Ladd B."/>
            <person name="Jarett J.K."/>
            <person name="Geller-Mcgrath D.E."/>
            <person name="Sieber C.M.K."/>
            <person name="Emerson J.B."/>
            <person name="Anantharaman K."/>
            <person name="Thomas B.C."/>
            <person name="Malmstrom R."/>
            <person name="Stieglmeier M."/>
            <person name="Klingl A."/>
            <person name="Woyke T."/>
            <person name="Ryan C.M."/>
            <person name="Banfield J.F."/>
        </authorList>
    </citation>
    <scope>NUCLEOTIDE SEQUENCE [LARGE SCALE GENOMIC DNA]</scope>
</reference>
<gene>
    <name evidence="2" type="ORF">CO058_00325</name>
</gene>
<protein>
    <recommendedName>
        <fullName evidence="1">Cell wall hydrolase SleB domain-containing protein</fullName>
    </recommendedName>
</protein>
<dbReference type="InterPro" id="IPR011105">
    <property type="entry name" value="Cell_wall_hydrolase_SleB"/>
</dbReference>